<name>A0ABY9SXB5_BREBE</name>
<dbReference type="EMBL" id="CP134050">
    <property type="protein sequence ID" value="WNC12244.1"/>
    <property type="molecule type" value="Genomic_DNA"/>
</dbReference>
<evidence type="ECO:0000313" key="2">
    <source>
        <dbReference type="Proteomes" id="UP001256827"/>
    </source>
</evidence>
<keyword evidence="2" id="KW-1185">Reference proteome</keyword>
<accession>A0ABY9SXB5</accession>
<reference evidence="1 2" key="1">
    <citation type="submission" date="2023-09" db="EMBL/GenBank/DDBJ databases">
        <title>Complete Genome and Methylome dissection of Bacillus brevis NEB573 original source of BbsI restriction endonuclease.</title>
        <authorList>
            <person name="Fomenkov A."/>
            <person name="Roberts R.D."/>
        </authorList>
    </citation>
    <scope>NUCLEOTIDE SEQUENCE [LARGE SCALE GENOMIC DNA]</scope>
    <source>
        <strain evidence="1 2">NEB573</strain>
    </source>
</reference>
<protein>
    <recommendedName>
        <fullName evidence="3">Transcriptional regulator</fullName>
    </recommendedName>
</protein>
<proteinExistence type="predicted"/>
<dbReference type="Proteomes" id="UP001256827">
    <property type="component" value="Chromosome"/>
</dbReference>
<evidence type="ECO:0008006" key="3">
    <source>
        <dbReference type="Google" id="ProtNLM"/>
    </source>
</evidence>
<sequence>MLKTIMVPVNKRLKRVPVLTPVHLKAFNMLVNGAEVSAVVADRRLRKAVNDLYRLGWVRAREDRRA</sequence>
<dbReference type="RefSeq" id="WP_310763516.1">
    <property type="nucleotide sequence ID" value="NZ_CP134050.1"/>
</dbReference>
<evidence type="ECO:0000313" key="1">
    <source>
        <dbReference type="EMBL" id="WNC12244.1"/>
    </source>
</evidence>
<organism evidence="1 2">
    <name type="scientific">Brevibacillus brevis</name>
    <name type="common">Bacillus brevis</name>
    <dbReference type="NCBI Taxonomy" id="1393"/>
    <lineage>
        <taxon>Bacteria</taxon>
        <taxon>Bacillati</taxon>
        <taxon>Bacillota</taxon>
        <taxon>Bacilli</taxon>
        <taxon>Bacillales</taxon>
        <taxon>Paenibacillaceae</taxon>
        <taxon>Brevibacillus</taxon>
    </lineage>
</organism>
<gene>
    <name evidence="1" type="ORF">RGB73_16005</name>
</gene>